<dbReference type="EMBL" id="KV426209">
    <property type="protein sequence ID" value="KZV84847.1"/>
    <property type="molecule type" value="Genomic_DNA"/>
</dbReference>
<feature type="chain" id="PRO_5007856709" description="PA14 domain-containing protein" evidence="2">
    <location>
        <begin position="22"/>
        <end position="322"/>
    </location>
</feature>
<accession>A0A165DLM6</accession>
<evidence type="ECO:0000256" key="1">
    <source>
        <dbReference type="SAM" id="MobiDB-lite"/>
    </source>
</evidence>
<keyword evidence="2" id="KW-0732">Signal</keyword>
<name>A0A165DLM6_EXIGL</name>
<reference evidence="3 4" key="1">
    <citation type="journal article" date="2016" name="Mol. Biol. Evol.">
        <title>Comparative Genomics of Early-Diverging Mushroom-Forming Fungi Provides Insights into the Origins of Lignocellulose Decay Capabilities.</title>
        <authorList>
            <person name="Nagy L.G."/>
            <person name="Riley R."/>
            <person name="Tritt A."/>
            <person name="Adam C."/>
            <person name="Daum C."/>
            <person name="Floudas D."/>
            <person name="Sun H."/>
            <person name="Yadav J.S."/>
            <person name="Pangilinan J."/>
            <person name="Larsson K.H."/>
            <person name="Matsuura K."/>
            <person name="Barry K."/>
            <person name="Labutti K."/>
            <person name="Kuo R."/>
            <person name="Ohm R.A."/>
            <person name="Bhattacharya S.S."/>
            <person name="Shirouzu T."/>
            <person name="Yoshinaga Y."/>
            <person name="Martin F.M."/>
            <person name="Grigoriev I.V."/>
            <person name="Hibbett D.S."/>
        </authorList>
    </citation>
    <scope>NUCLEOTIDE SEQUENCE [LARGE SCALE GENOMIC DNA]</scope>
    <source>
        <strain evidence="3 4">HHB12029</strain>
    </source>
</reference>
<evidence type="ECO:0008006" key="5">
    <source>
        <dbReference type="Google" id="ProtNLM"/>
    </source>
</evidence>
<dbReference type="InParanoid" id="A0A165DLM6"/>
<proteinExistence type="predicted"/>
<gene>
    <name evidence="3" type="ORF">EXIGLDRAFT_726711</name>
</gene>
<feature type="compositionally biased region" description="Low complexity" evidence="1">
    <location>
        <begin position="268"/>
        <end position="292"/>
    </location>
</feature>
<feature type="compositionally biased region" description="Pro residues" evidence="1">
    <location>
        <begin position="206"/>
        <end position="240"/>
    </location>
</feature>
<protein>
    <recommendedName>
        <fullName evidence="5">PA14 domain-containing protein</fullName>
    </recommendedName>
</protein>
<dbReference type="Proteomes" id="UP000077266">
    <property type="component" value="Unassembled WGS sequence"/>
</dbReference>
<organism evidence="3 4">
    <name type="scientific">Exidia glandulosa HHB12029</name>
    <dbReference type="NCBI Taxonomy" id="1314781"/>
    <lineage>
        <taxon>Eukaryota</taxon>
        <taxon>Fungi</taxon>
        <taxon>Dikarya</taxon>
        <taxon>Basidiomycota</taxon>
        <taxon>Agaricomycotina</taxon>
        <taxon>Agaricomycetes</taxon>
        <taxon>Auriculariales</taxon>
        <taxon>Exidiaceae</taxon>
        <taxon>Exidia</taxon>
    </lineage>
</organism>
<evidence type="ECO:0000256" key="2">
    <source>
        <dbReference type="SAM" id="SignalP"/>
    </source>
</evidence>
<evidence type="ECO:0000313" key="4">
    <source>
        <dbReference type="Proteomes" id="UP000077266"/>
    </source>
</evidence>
<sequence length="322" mass="32324">MSRSSFLLGLLFSALSSHVFAQDPDPLATGIILRQNSPAFKYSKRTDSSPTDCLGFPTFCSNAWFTRDNPRKDQPHEQFPDESATFGPNASFTFTFTGSSAIALFGQRDKDVIALAKLNGQPYNFTADQFPTLFRADKLDKGTTYTFEVSYGSPAPMGFLAVTAIALEQGATTPDAPAPAPGTPAPSGGDPAPSGGDPTPGSTGTPAPPPSTDAPAPAPYSDPQAPAPSTPAPAQNPPAPTTTHAPPSGGSTGKPLPPAGPGGDSQVPGAGASTTDSSTSPDPSGNSDTTDGGDSGSAPKAVAGSMAIACAVAALAVIVVST</sequence>
<dbReference type="STRING" id="1314781.A0A165DLM6"/>
<dbReference type="AlphaFoldDB" id="A0A165DLM6"/>
<keyword evidence="4" id="KW-1185">Reference proteome</keyword>
<feature type="region of interest" description="Disordered" evidence="1">
    <location>
        <begin position="172"/>
        <end position="301"/>
    </location>
</feature>
<evidence type="ECO:0000313" key="3">
    <source>
        <dbReference type="EMBL" id="KZV84847.1"/>
    </source>
</evidence>
<feature type="signal peptide" evidence="2">
    <location>
        <begin position="1"/>
        <end position="21"/>
    </location>
</feature>
<feature type="compositionally biased region" description="Low complexity" evidence="1">
    <location>
        <begin position="185"/>
        <end position="205"/>
    </location>
</feature>